<name>A0ABV1JEK0_9ACTN</name>
<evidence type="ECO:0000256" key="1">
    <source>
        <dbReference type="SAM" id="Phobius"/>
    </source>
</evidence>
<evidence type="ECO:0000313" key="2">
    <source>
        <dbReference type="EMBL" id="MEQ3363504.1"/>
    </source>
</evidence>
<dbReference type="EMBL" id="JBBNOP010000009">
    <property type="protein sequence ID" value="MEQ3363504.1"/>
    <property type="molecule type" value="Genomic_DNA"/>
</dbReference>
<feature type="transmembrane region" description="Helical" evidence="1">
    <location>
        <begin position="31"/>
        <end position="53"/>
    </location>
</feature>
<dbReference type="RefSeq" id="WP_102373334.1">
    <property type="nucleotide sequence ID" value="NZ_DBFADM010000031.1"/>
</dbReference>
<organism evidence="2 3">
    <name type="scientific">Raoultibacter massiliensis</name>
    <dbReference type="NCBI Taxonomy" id="1852371"/>
    <lineage>
        <taxon>Bacteria</taxon>
        <taxon>Bacillati</taxon>
        <taxon>Actinomycetota</taxon>
        <taxon>Coriobacteriia</taxon>
        <taxon>Eggerthellales</taxon>
        <taxon>Eggerthellaceae</taxon>
        <taxon>Raoultibacter</taxon>
    </lineage>
</organism>
<gene>
    <name evidence="2" type="ORF">AAA083_11025</name>
</gene>
<keyword evidence="3" id="KW-1185">Reference proteome</keyword>
<dbReference type="Proteomes" id="UP001487305">
    <property type="component" value="Unassembled WGS sequence"/>
</dbReference>
<protein>
    <recommendedName>
        <fullName evidence="4">Prepilin-type N-terminal cleavage/methylation domain-containing protein</fullName>
    </recommendedName>
</protein>
<evidence type="ECO:0008006" key="4">
    <source>
        <dbReference type="Google" id="ProtNLM"/>
    </source>
</evidence>
<proteinExistence type="predicted"/>
<comment type="caution">
    <text evidence="2">The sequence shown here is derived from an EMBL/GenBank/DDBJ whole genome shotgun (WGS) entry which is preliminary data.</text>
</comment>
<evidence type="ECO:0000313" key="3">
    <source>
        <dbReference type="Proteomes" id="UP001487305"/>
    </source>
</evidence>
<reference evidence="2 3" key="1">
    <citation type="submission" date="2024-04" db="EMBL/GenBank/DDBJ databases">
        <title>Human intestinal bacterial collection.</title>
        <authorList>
            <person name="Pauvert C."/>
            <person name="Hitch T.C.A."/>
            <person name="Clavel T."/>
        </authorList>
    </citation>
    <scope>NUCLEOTIDE SEQUENCE [LARGE SCALE GENOMIC DNA]</scope>
    <source>
        <strain evidence="2 3">CLA-KB-H42</strain>
    </source>
</reference>
<keyword evidence="1" id="KW-0472">Membrane</keyword>
<sequence>MARCEKPLPSRLRRALSRKLSSTAGDTLVEILTALLISVMAVTLMATMVMTATNVTSKNDTRMAALFEAQSSLSVPSKKDLVSSAAPATISGGSIDSISIKVDIYGDDAFLRYELFDNGMMGGR</sequence>
<accession>A0ABV1JEK0</accession>
<keyword evidence="1" id="KW-0812">Transmembrane</keyword>
<keyword evidence="1" id="KW-1133">Transmembrane helix</keyword>